<organism evidence="8 9">
    <name type="scientific">Thalassoglobus neptunius</name>
    <dbReference type="NCBI Taxonomy" id="1938619"/>
    <lineage>
        <taxon>Bacteria</taxon>
        <taxon>Pseudomonadati</taxon>
        <taxon>Planctomycetota</taxon>
        <taxon>Planctomycetia</taxon>
        <taxon>Planctomycetales</taxon>
        <taxon>Planctomycetaceae</taxon>
        <taxon>Thalassoglobus</taxon>
    </lineage>
</organism>
<evidence type="ECO:0000256" key="1">
    <source>
        <dbReference type="ARBA" id="ARBA00004236"/>
    </source>
</evidence>
<gene>
    <name evidence="8" type="ORF">KOR42_00900</name>
</gene>
<dbReference type="SUPFAM" id="SSF53448">
    <property type="entry name" value="Nucleotide-diphospho-sugar transferases"/>
    <property type="match status" value="1"/>
</dbReference>
<dbReference type="AlphaFoldDB" id="A0A5C5X1A0"/>
<feature type="domain" description="Glycosyltransferase 2-like" evidence="7">
    <location>
        <begin position="4"/>
        <end position="136"/>
    </location>
</feature>
<dbReference type="InterPro" id="IPR029044">
    <property type="entry name" value="Nucleotide-diphossugar_trans"/>
</dbReference>
<evidence type="ECO:0000256" key="3">
    <source>
        <dbReference type="ARBA" id="ARBA00022676"/>
    </source>
</evidence>
<evidence type="ECO:0000313" key="8">
    <source>
        <dbReference type="EMBL" id="TWT56736.1"/>
    </source>
</evidence>
<dbReference type="Proteomes" id="UP000317243">
    <property type="component" value="Unassembled WGS sequence"/>
</dbReference>
<dbReference type="GO" id="GO:0005886">
    <property type="term" value="C:plasma membrane"/>
    <property type="evidence" value="ECO:0007669"/>
    <property type="project" value="UniProtKB-SubCell"/>
</dbReference>
<comment type="caution">
    <text evidence="8">The sequence shown here is derived from an EMBL/GenBank/DDBJ whole genome shotgun (WGS) entry which is preliminary data.</text>
</comment>
<protein>
    <submittedName>
        <fullName evidence="8">N-glycosyltransferase</fullName>
    </submittedName>
</protein>
<proteinExistence type="predicted"/>
<keyword evidence="9" id="KW-1185">Reference proteome</keyword>
<dbReference type="GO" id="GO:0016757">
    <property type="term" value="F:glycosyltransferase activity"/>
    <property type="evidence" value="ECO:0007669"/>
    <property type="project" value="UniProtKB-KW"/>
</dbReference>
<keyword evidence="2" id="KW-1003">Cell membrane</keyword>
<comment type="subcellular location">
    <subcellularLocation>
        <location evidence="1">Cell membrane</location>
    </subcellularLocation>
</comment>
<dbReference type="EMBL" id="SIHI01000001">
    <property type="protein sequence ID" value="TWT56736.1"/>
    <property type="molecule type" value="Genomic_DNA"/>
</dbReference>
<dbReference type="PANTHER" id="PTHR43646">
    <property type="entry name" value="GLYCOSYLTRANSFERASE"/>
    <property type="match status" value="1"/>
</dbReference>
<evidence type="ECO:0000256" key="6">
    <source>
        <dbReference type="SAM" id="MobiDB-lite"/>
    </source>
</evidence>
<evidence type="ECO:0000256" key="4">
    <source>
        <dbReference type="ARBA" id="ARBA00022679"/>
    </source>
</evidence>
<feature type="compositionally biased region" description="Basic and acidic residues" evidence="6">
    <location>
        <begin position="273"/>
        <end position="305"/>
    </location>
</feature>
<evidence type="ECO:0000256" key="2">
    <source>
        <dbReference type="ARBA" id="ARBA00022475"/>
    </source>
</evidence>
<dbReference type="Gene3D" id="3.90.550.10">
    <property type="entry name" value="Spore Coat Polysaccharide Biosynthesis Protein SpsA, Chain A"/>
    <property type="match status" value="1"/>
</dbReference>
<sequence length="305" mass="34332">MHGSVIIPAHNESAVIERTLTSLLKSIGDQPIDVFVVCNGCSDDTATKAKQYAPRVQVIETEIGSKIHALNLGDEAASQFPRIYLDADIDVTPNFIPDMIAAMEGDDVRAAWPTVRYETSDSSWIVKAYYYVWQRLPYNKPGRIGVGAYGMNEAARGRFEEFPKIISDDGFVRGQFTNAERTIVPTCQTLVYAPSTASSLVKIRTRSRLGVYELKTTHADVLERHHSEDNRWETIRTILRPDILIRFPIYLIISLIVRYRAKKQMANLSSYNWERDDSSRKGDGESADASHKTTDDSKHETVSSL</sequence>
<keyword evidence="3" id="KW-0328">Glycosyltransferase</keyword>
<keyword evidence="5" id="KW-0472">Membrane</keyword>
<accession>A0A5C5X1A0</accession>
<dbReference type="InterPro" id="IPR001173">
    <property type="entry name" value="Glyco_trans_2-like"/>
</dbReference>
<dbReference type="Pfam" id="PF00535">
    <property type="entry name" value="Glycos_transf_2"/>
    <property type="match status" value="1"/>
</dbReference>
<evidence type="ECO:0000256" key="5">
    <source>
        <dbReference type="ARBA" id="ARBA00023136"/>
    </source>
</evidence>
<name>A0A5C5X1A0_9PLAN</name>
<reference evidence="8 9" key="1">
    <citation type="submission" date="2019-02" db="EMBL/GenBank/DDBJ databases">
        <title>Deep-cultivation of Planctomycetes and their phenomic and genomic characterization uncovers novel biology.</title>
        <authorList>
            <person name="Wiegand S."/>
            <person name="Jogler M."/>
            <person name="Boedeker C."/>
            <person name="Pinto D."/>
            <person name="Vollmers J."/>
            <person name="Rivas-Marin E."/>
            <person name="Kohn T."/>
            <person name="Peeters S.H."/>
            <person name="Heuer A."/>
            <person name="Rast P."/>
            <person name="Oberbeckmann S."/>
            <person name="Bunk B."/>
            <person name="Jeske O."/>
            <person name="Meyerdierks A."/>
            <person name="Storesund J.E."/>
            <person name="Kallscheuer N."/>
            <person name="Luecker S."/>
            <person name="Lage O.M."/>
            <person name="Pohl T."/>
            <person name="Merkel B.J."/>
            <person name="Hornburger P."/>
            <person name="Mueller R.-W."/>
            <person name="Bruemmer F."/>
            <person name="Labrenz M."/>
            <person name="Spormann A.M."/>
            <person name="Op Den Camp H."/>
            <person name="Overmann J."/>
            <person name="Amann R."/>
            <person name="Jetten M.S.M."/>
            <person name="Mascher T."/>
            <person name="Medema M.H."/>
            <person name="Devos D.P."/>
            <person name="Kaster A.-K."/>
            <person name="Ovreas L."/>
            <person name="Rohde M."/>
            <person name="Galperin M.Y."/>
            <person name="Jogler C."/>
        </authorList>
    </citation>
    <scope>NUCLEOTIDE SEQUENCE [LARGE SCALE GENOMIC DNA]</scope>
    <source>
        <strain evidence="8 9">KOR42</strain>
    </source>
</reference>
<evidence type="ECO:0000313" key="9">
    <source>
        <dbReference type="Proteomes" id="UP000317243"/>
    </source>
</evidence>
<keyword evidence="4 8" id="KW-0808">Transferase</keyword>
<feature type="region of interest" description="Disordered" evidence="6">
    <location>
        <begin position="271"/>
        <end position="305"/>
    </location>
</feature>
<evidence type="ECO:0000259" key="7">
    <source>
        <dbReference type="Pfam" id="PF00535"/>
    </source>
</evidence>
<dbReference type="RefSeq" id="WP_197440726.1">
    <property type="nucleotide sequence ID" value="NZ_SIHI01000001.1"/>
</dbReference>
<dbReference type="PANTHER" id="PTHR43646:SF2">
    <property type="entry name" value="GLYCOSYLTRANSFERASE 2-LIKE DOMAIN-CONTAINING PROTEIN"/>
    <property type="match status" value="1"/>
</dbReference>